<keyword evidence="1" id="KW-0472">Membrane</keyword>
<dbReference type="Proteomes" id="UP000306630">
    <property type="component" value="Unassembled WGS sequence"/>
</dbReference>
<dbReference type="AlphaFoldDB" id="A0A4S2FJ14"/>
<reference evidence="2 3" key="1">
    <citation type="submission" date="2019-04" db="EMBL/GenBank/DDBJ databases">
        <title>Microbes associate with the intestines of laboratory mice.</title>
        <authorList>
            <person name="Navarre W."/>
            <person name="Wong E."/>
            <person name="Huang K."/>
            <person name="Tropini C."/>
            <person name="Ng K."/>
            <person name="Yu B."/>
        </authorList>
    </citation>
    <scope>NUCLEOTIDE SEQUENCE [LARGE SCALE GENOMIC DNA]</scope>
    <source>
        <strain evidence="2 3">NM06_A21</strain>
    </source>
</reference>
<keyword evidence="1" id="KW-0812">Transmembrane</keyword>
<protein>
    <submittedName>
        <fullName evidence="2">Uncharacterized protein</fullName>
    </submittedName>
</protein>
<gene>
    <name evidence="2" type="ORF">E5333_14510</name>
</gene>
<keyword evidence="1" id="KW-1133">Transmembrane helix</keyword>
<evidence type="ECO:0000313" key="3">
    <source>
        <dbReference type="Proteomes" id="UP000306630"/>
    </source>
</evidence>
<feature type="transmembrane region" description="Helical" evidence="1">
    <location>
        <begin position="12"/>
        <end position="35"/>
    </location>
</feature>
<comment type="caution">
    <text evidence="2">The sequence shown here is derived from an EMBL/GenBank/DDBJ whole genome shotgun (WGS) entry which is preliminary data.</text>
</comment>
<dbReference type="EMBL" id="SRYD01000085">
    <property type="protein sequence ID" value="TGY68842.1"/>
    <property type="molecule type" value="Genomic_DNA"/>
</dbReference>
<sequence length="62" mass="6762">MKIPKAFHPILGVLTGFILFLAGIAILTIVFVGVVKVANYAAPYFAEVVQGFHLLIHRILSL</sequence>
<proteinExistence type="predicted"/>
<name>A0A4S2FJ14_9BACT</name>
<accession>A0A4S2FJ14</accession>
<evidence type="ECO:0000256" key="1">
    <source>
        <dbReference type="SAM" id="Phobius"/>
    </source>
</evidence>
<evidence type="ECO:0000313" key="2">
    <source>
        <dbReference type="EMBL" id="TGY68842.1"/>
    </source>
</evidence>
<dbReference type="RefSeq" id="WP_135993964.1">
    <property type="nucleotide sequence ID" value="NZ_SRYD01000085.1"/>
</dbReference>
<organism evidence="2 3">
    <name type="scientific">Muribaculum intestinale</name>
    <dbReference type="NCBI Taxonomy" id="1796646"/>
    <lineage>
        <taxon>Bacteria</taxon>
        <taxon>Pseudomonadati</taxon>
        <taxon>Bacteroidota</taxon>
        <taxon>Bacteroidia</taxon>
        <taxon>Bacteroidales</taxon>
        <taxon>Muribaculaceae</taxon>
        <taxon>Muribaculum</taxon>
    </lineage>
</organism>